<keyword evidence="2" id="KW-1185">Reference proteome</keyword>
<gene>
    <name evidence="1" type="ORF">K488DRAFT_42162</name>
</gene>
<evidence type="ECO:0000313" key="2">
    <source>
        <dbReference type="Proteomes" id="UP000814128"/>
    </source>
</evidence>
<protein>
    <submittedName>
        <fullName evidence="1">Polysaccharide lyase family 8 protein</fullName>
    </submittedName>
</protein>
<comment type="caution">
    <text evidence="1">The sequence shown here is derived from an EMBL/GenBank/DDBJ whole genome shotgun (WGS) entry which is preliminary data.</text>
</comment>
<evidence type="ECO:0000313" key="1">
    <source>
        <dbReference type="EMBL" id="KAI0035969.1"/>
    </source>
</evidence>
<keyword evidence="1" id="KW-0456">Lyase</keyword>
<accession>A0ACB8QVX1</accession>
<proteinExistence type="predicted"/>
<reference evidence="1" key="1">
    <citation type="submission" date="2021-02" db="EMBL/GenBank/DDBJ databases">
        <authorList>
            <consortium name="DOE Joint Genome Institute"/>
            <person name="Ahrendt S."/>
            <person name="Looney B.P."/>
            <person name="Miyauchi S."/>
            <person name="Morin E."/>
            <person name="Drula E."/>
            <person name="Courty P.E."/>
            <person name="Chicoki N."/>
            <person name="Fauchery L."/>
            <person name="Kohler A."/>
            <person name="Kuo A."/>
            <person name="Labutti K."/>
            <person name="Pangilinan J."/>
            <person name="Lipzen A."/>
            <person name="Riley R."/>
            <person name="Andreopoulos W."/>
            <person name="He G."/>
            <person name="Johnson J."/>
            <person name="Barry K.W."/>
            <person name="Grigoriev I.V."/>
            <person name="Nagy L."/>
            <person name="Hibbett D."/>
            <person name="Henrissat B."/>
            <person name="Matheny P.B."/>
            <person name="Labbe J."/>
            <person name="Martin F."/>
        </authorList>
    </citation>
    <scope>NUCLEOTIDE SEQUENCE</scope>
    <source>
        <strain evidence="1">EC-137</strain>
    </source>
</reference>
<name>A0ACB8QVX1_9AGAM</name>
<organism evidence="1 2">
    <name type="scientific">Vararia minispora EC-137</name>
    <dbReference type="NCBI Taxonomy" id="1314806"/>
    <lineage>
        <taxon>Eukaryota</taxon>
        <taxon>Fungi</taxon>
        <taxon>Dikarya</taxon>
        <taxon>Basidiomycota</taxon>
        <taxon>Agaricomycotina</taxon>
        <taxon>Agaricomycetes</taxon>
        <taxon>Russulales</taxon>
        <taxon>Lachnocladiaceae</taxon>
        <taxon>Vararia</taxon>
    </lineage>
</organism>
<reference evidence="1" key="2">
    <citation type="journal article" date="2022" name="New Phytol.">
        <title>Evolutionary transition to the ectomycorrhizal habit in the genomes of a hyperdiverse lineage of mushroom-forming fungi.</title>
        <authorList>
            <person name="Looney B."/>
            <person name="Miyauchi S."/>
            <person name="Morin E."/>
            <person name="Drula E."/>
            <person name="Courty P.E."/>
            <person name="Kohler A."/>
            <person name="Kuo A."/>
            <person name="LaButti K."/>
            <person name="Pangilinan J."/>
            <person name="Lipzen A."/>
            <person name="Riley R."/>
            <person name="Andreopoulos W."/>
            <person name="He G."/>
            <person name="Johnson J."/>
            <person name="Nolan M."/>
            <person name="Tritt A."/>
            <person name="Barry K.W."/>
            <person name="Grigoriev I.V."/>
            <person name="Nagy L.G."/>
            <person name="Hibbett D."/>
            <person name="Henrissat B."/>
            <person name="Matheny P.B."/>
            <person name="Labbe J."/>
            <person name="Martin F.M."/>
        </authorList>
    </citation>
    <scope>NUCLEOTIDE SEQUENCE</scope>
    <source>
        <strain evidence="1">EC-137</strain>
    </source>
</reference>
<sequence>MDQTLISTPTFVTTALPTPSAAAEISTIASASIPAASDLQTILNRRFPFIADEIQDVSRISSWMSSIQADGHWEDVDYTAGCEARRADWPAQEHWYRVLTLAAAWHGDLQDAGKWDEDPRLAYVISNGMSFWFSQDFKEPGCLHRGGTSACPCGTPGLWNRNWYSNVIGTPRLVAESCLLARDLLSDGQLASCIVMIGRSYDVFTDGRKHGFLSGANIFDIAAIGVDLALLTGNITLMSDAYERIHAEVVVRPGVTVDGIKPDGSFTQHLGLLYNGGYGKDMTNDFLQLEILAAGTSFAVEQTSAARSALESLISADLWMIYRNVETGVLHWDFSALSRFISFAVADDQATASINLNLAEIQTLGQQWNSEVLTNAHSRLVKPSQDANVGQITGNRMFWSNDYMVHRGVGYVSTVKMYSTRTLNTECTNSQNPYGFHLADGALFTYLKGTEYEDIAASWDWNMIPGITTDYNNTPLACEHAKWTGLESFVGGVTVGTVGLAAMRYTNPYTRALSWQKAIFFLDDDTQVVLISNVTSRSSAPVLTVLDQRHYASSGYVRSGSSLWHGGIGHVFVPSDSFELGVSVVNSTGDWSVLGVSGRGNQTVDLFTAWIEHKAPSAALTYFSFPATDLSTFQNRSSNRSEAIVTVQNDAHISAVYDATHHLLAAVFWDTSGGSVTFSDAVVGDVTAATDAGAALILSLERLTLTLSDPTQLLKRITVDLTMGGVIHALNFELPVDGMAGSSVTVNLK</sequence>
<dbReference type="EMBL" id="MU273477">
    <property type="protein sequence ID" value="KAI0035969.1"/>
    <property type="molecule type" value="Genomic_DNA"/>
</dbReference>
<dbReference type="Proteomes" id="UP000814128">
    <property type="component" value="Unassembled WGS sequence"/>
</dbReference>